<sequence length="186" mass="19268">TPCPRTGQRRPRRGRGWARREPAAPRPGAGGRAGRMWTRPPPDVSCVSSSVESFYRGALAGGVFGLVFAQPEAGALARLGAPLRPALLAGSWCFLTSFASCVLTRGGMGFPWNGAFAGLFSGAILGLPGFSGGGCRETMAWTMGSSAALSLISHYAMEGVQKEPASLASAEPLPAERRARGSGSTE</sequence>
<dbReference type="Proteomes" id="UP001189429">
    <property type="component" value="Unassembled WGS sequence"/>
</dbReference>
<protein>
    <recommendedName>
        <fullName evidence="4">Mitochondrial import inner membrane translocase subunit TIM22</fullName>
    </recommendedName>
</protein>
<evidence type="ECO:0000313" key="3">
    <source>
        <dbReference type="Proteomes" id="UP001189429"/>
    </source>
</evidence>
<reference evidence="2" key="1">
    <citation type="submission" date="2023-10" db="EMBL/GenBank/DDBJ databases">
        <authorList>
            <person name="Chen Y."/>
            <person name="Shah S."/>
            <person name="Dougan E. K."/>
            <person name="Thang M."/>
            <person name="Chan C."/>
        </authorList>
    </citation>
    <scope>NUCLEOTIDE SEQUENCE [LARGE SCALE GENOMIC DNA]</scope>
</reference>
<proteinExistence type="predicted"/>
<feature type="region of interest" description="Disordered" evidence="1">
    <location>
        <begin position="164"/>
        <end position="186"/>
    </location>
</feature>
<evidence type="ECO:0000256" key="1">
    <source>
        <dbReference type="SAM" id="MobiDB-lite"/>
    </source>
</evidence>
<feature type="non-terminal residue" evidence="2">
    <location>
        <position position="1"/>
    </location>
</feature>
<comment type="caution">
    <text evidence="2">The sequence shown here is derived from an EMBL/GenBank/DDBJ whole genome shotgun (WGS) entry which is preliminary data.</text>
</comment>
<name>A0ABN9VJK7_9DINO</name>
<feature type="region of interest" description="Disordered" evidence="1">
    <location>
        <begin position="1"/>
        <end position="37"/>
    </location>
</feature>
<dbReference type="EMBL" id="CAUYUJ010017282">
    <property type="protein sequence ID" value="CAK0873451.1"/>
    <property type="molecule type" value="Genomic_DNA"/>
</dbReference>
<organism evidence="2 3">
    <name type="scientific">Prorocentrum cordatum</name>
    <dbReference type="NCBI Taxonomy" id="2364126"/>
    <lineage>
        <taxon>Eukaryota</taxon>
        <taxon>Sar</taxon>
        <taxon>Alveolata</taxon>
        <taxon>Dinophyceae</taxon>
        <taxon>Prorocentrales</taxon>
        <taxon>Prorocentraceae</taxon>
        <taxon>Prorocentrum</taxon>
    </lineage>
</organism>
<feature type="compositionally biased region" description="Low complexity" evidence="1">
    <location>
        <begin position="164"/>
        <end position="173"/>
    </location>
</feature>
<evidence type="ECO:0000313" key="2">
    <source>
        <dbReference type="EMBL" id="CAK0873451.1"/>
    </source>
</evidence>
<accession>A0ABN9VJK7</accession>
<keyword evidence="3" id="KW-1185">Reference proteome</keyword>
<gene>
    <name evidence="2" type="ORF">PCOR1329_LOCUS58660</name>
</gene>
<feature type="compositionally biased region" description="Basic residues" evidence="1">
    <location>
        <begin position="7"/>
        <end position="17"/>
    </location>
</feature>
<evidence type="ECO:0008006" key="4">
    <source>
        <dbReference type="Google" id="ProtNLM"/>
    </source>
</evidence>